<feature type="region of interest" description="Disordered" evidence="1">
    <location>
        <begin position="113"/>
        <end position="153"/>
    </location>
</feature>
<reference evidence="2" key="1">
    <citation type="journal article" date="2019" name="PLoS Negl. Trop. Dis.">
        <title>Revisiting the worldwide diversity of Leptospira species in the environment.</title>
        <authorList>
            <person name="Vincent A.T."/>
            <person name="Schiettekatte O."/>
            <person name="Bourhy P."/>
            <person name="Veyrier F.J."/>
            <person name="Picardeau M."/>
        </authorList>
    </citation>
    <scope>NUCLEOTIDE SEQUENCE [LARGE SCALE GENOMIC DNA]</scope>
    <source>
        <strain evidence="2">201400974</strain>
    </source>
</reference>
<name>A0A4R9LKS7_9LEPT</name>
<evidence type="ECO:0000313" key="2">
    <source>
        <dbReference type="EMBL" id="TGN08195.1"/>
    </source>
</evidence>
<dbReference type="AlphaFoldDB" id="A0A4R9LKS7"/>
<evidence type="ECO:0000256" key="1">
    <source>
        <dbReference type="SAM" id="MobiDB-lite"/>
    </source>
</evidence>
<dbReference type="EMBL" id="RQHV01000061">
    <property type="protein sequence ID" value="TGN08195.1"/>
    <property type="molecule type" value="Genomic_DNA"/>
</dbReference>
<protein>
    <submittedName>
        <fullName evidence="2">Uncharacterized protein</fullName>
    </submittedName>
</protein>
<gene>
    <name evidence="2" type="ORF">EHS11_14835</name>
</gene>
<accession>A0A4R9LKS7</accession>
<comment type="caution">
    <text evidence="2">The sequence shown here is derived from an EMBL/GenBank/DDBJ whole genome shotgun (WGS) entry which is preliminary data.</text>
</comment>
<keyword evidence="3" id="KW-1185">Reference proteome</keyword>
<dbReference type="Proteomes" id="UP000298264">
    <property type="component" value="Unassembled WGS sequence"/>
</dbReference>
<evidence type="ECO:0000313" key="3">
    <source>
        <dbReference type="Proteomes" id="UP000298264"/>
    </source>
</evidence>
<feature type="compositionally biased region" description="Basic and acidic residues" evidence="1">
    <location>
        <begin position="136"/>
        <end position="147"/>
    </location>
</feature>
<dbReference type="OrthoDB" id="330223at2"/>
<organism evidence="2 3">
    <name type="scientific">Leptospira ilyithenensis</name>
    <dbReference type="NCBI Taxonomy" id="2484901"/>
    <lineage>
        <taxon>Bacteria</taxon>
        <taxon>Pseudomonadati</taxon>
        <taxon>Spirochaetota</taxon>
        <taxon>Spirochaetia</taxon>
        <taxon>Leptospirales</taxon>
        <taxon>Leptospiraceae</taxon>
        <taxon>Leptospira</taxon>
    </lineage>
</organism>
<sequence>MRFPASQGTILVRCPVCSHRFQFNPNDEKEIPGSFEEETIPSFQFQPSNGEYMHLIKDLLYAPIDFLKSKFGRKTYQEENVFWKNPKFWIPILLFGILGLYLVRNLSWKDSQPLSNPHRGLQEEETDPNTNPMGEDPPRPPQEEEIKPPSFEI</sequence>
<proteinExistence type="predicted"/>